<gene>
    <name evidence="3" type="ORF">CTheo_6683</name>
</gene>
<feature type="compositionally biased region" description="Basic and acidic residues" evidence="1">
    <location>
        <begin position="454"/>
        <end position="463"/>
    </location>
</feature>
<keyword evidence="3" id="KW-0695">RNA-directed DNA polymerase</keyword>
<dbReference type="SUPFAM" id="SSF56219">
    <property type="entry name" value="DNase I-like"/>
    <property type="match status" value="1"/>
</dbReference>
<dbReference type="SUPFAM" id="SSF56672">
    <property type="entry name" value="DNA/RNA polymerases"/>
    <property type="match status" value="1"/>
</dbReference>
<keyword evidence="4" id="KW-1185">Reference proteome</keyword>
<dbReference type="PROSITE" id="PS50878">
    <property type="entry name" value="RT_POL"/>
    <property type="match status" value="1"/>
</dbReference>
<feature type="region of interest" description="Disordered" evidence="1">
    <location>
        <begin position="1479"/>
        <end position="1500"/>
    </location>
</feature>
<dbReference type="PANTHER" id="PTHR33481">
    <property type="entry name" value="REVERSE TRANSCRIPTASE"/>
    <property type="match status" value="1"/>
</dbReference>
<dbReference type="Pfam" id="PF14529">
    <property type="entry name" value="Exo_endo_phos_2"/>
    <property type="match status" value="1"/>
</dbReference>
<feature type="region of interest" description="Disordered" evidence="1">
    <location>
        <begin position="635"/>
        <end position="680"/>
    </location>
</feature>
<proteinExistence type="predicted"/>
<dbReference type="EMBL" id="SSOP01000220">
    <property type="protein sequence ID" value="KAB5589882.1"/>
    <property type="molecule type" value="Genomic_DNA"/>
</dbReference>
<dbReference type="Proteomes" id="UP000383932">
    <property type="component" value="Unassembled WGS sequence"/>
</dbReference>
<feature type="region of interest" description="Disordered" evidence="1">
    <location>
        <begin position="1"/>
        <end position="41"/>
    </location>
</feature>
<dbReference type="PANTHER" id="PTHR33481:SF1">
    <property type="entry name" value="ENDONUCLEASE_EXONUCLEASE_PHOSPHATASE DOMAIN-CONTAINING PROTEIN-RELATED"/>
    <property type="match status" value="1"/>
</dbReference>
<comment type="caution">
    <text evidence="3">The sequence shown here is derived from an EMBL/GenBank/DDBJ whole genome shotgun (WGS) entry which is preliminary data.</text>
</comment>
<accession>A0A5N5QDQ4</accession>
<name>A0A5N5QDQ4_9AGAM</name>
<reference evidence="3 4" key="1">
    <citation type="journal article" date="2019" name="Fungal Biol. Biotechnol.">
        <title>Draft genome sequence of fastidious pathogen Ceratobasidium theobromae, which causes vascular-streak dieback in Theobroma cacao.</title>
        <authorList>
            <person name="Ali S.S."/>
            <person name="Asman A."/>
            <person name="Shao J."/>
            <person name="Firmansyah A.P."/>
            <person name="Susilo A.W."/>
            <person name="Rosmana A."/>
            <person name="McMahon P."/>
            <person name="Junaid M."/>
            <person name="Guest D."/>
            <person name="Kheng T.Y."/>
            <person name="Meinhardt L.W."/>
            <person name="Bailey B.A."/>
        </authorList>
    </citation>
    <scope>NUCLEOTIDE SEQUENCE [LARGE SCALE GENOMIC DNA]</scope>
    <source>
        <strain evidence="3 4">CT2</strain>
    </source>
</reference>
<dbReference type="InterPro" id="IPR036691">
    <property type="entry name" value="Endo/exonu/phosph_ase_sf"/>
</dbReference>
<sequence>MSAIANSQPPAPPVEIPPDDGGAKNEVNTNSPAAAVAAPGGPERVISSFPLRLVPYKLGASPGLRRSSRIADRGRALPAPSPDLRNASDQFLEETFKGFMKLNKEVKEKKHKKGLKVEAQGSPLIPVPRSYNVSRDPSPSPLQRGNTIFDHKNLHAHSIDITNAIPPADQEVSIAPADPATFTMAAPMALPRTERPTPALQSPIPVRSDDPEFTKVVESMLEIATKDILDRLTAPTVLDPPGDEKLALPQLLEGPWSRLRTTMQRRAACPYAKSRESSLAAAELKLWGEVRTQISGGERPGRRRRTYTPDFLLLGSGQCHFLHAGGSLRHLGEIYLMGQALKRAHDFGAAQKDDATPPDNNALGLFVQPTAAPPPLVNLTAATHTSGTHVAPKQTVIPAPPCQPPAKTWANVAASTTAMPALVRGGNMPVRNTTMIQKELGQIKAQKMVSTDENTPKPDKEGWNVKGKGRKNKATPAANASLPAGVLPVRKADLGKNKQSPDLEVAFKPTSPIDVDLVKARANQNESHSCLMWLLKHCNELTASKEYKDKTDIRVKSFTYSRNGNCIAVFTLKTDIKEVELFAPGLCGVMGLKGDVMVQRTSGWTRMRVSHFPAWATDPDTGEWLERINSKEEILSQPTPAPTFPLGTATPSSPHTQPAPESRNAKGAAPTSARDRRHAAPQCGAINACRAQKVADKPGHVCSCAPRCANCKGAHFFGDPLCPGRLKFEPAPPAIITDEYTAGMKPPGGSPGSAVSMRTPPTGMITLRVQFDDDEAMAPPPALADNGLISREIMQVNAVKSNTHIHALLASPEYHDISILIVSDLWWGPIGTTKHDTNDQHKLLGAPANPLWRCFAPPIDTQNPASPPSCIVYVQKDRGILAEIDLLSPATPFFFTLDIFINGFGFKIIPVYLHDPKHVEAAQALFQLPMIETPTLVCGDFNIQHPDFSDFPGAKVKSSALGREFAEWLLDSDLHVLNDLHRPTREPRVQGHAPSIIDFTIVNGALFSMDIVSDWDSSFAHSLDSDHTAIFFTIHAPRISDHPTKQYHFVIDPLMEEDWTAAFEHRVLELGLRCTVTCPQEVEELASGLLSACTWATEAVMECRLTQRKAPWAPWWNEDCSAACRRVVMAKEEGLDRDEIRSCTSHLWYCIWKAKRSFFDDICSTARPDNIWGINQCTFFPYTPVTLTGLSVESATQNAKLPFPTISRGEIAANLAGCSNKSAPGAHGSNYRVLRWAFAARGDLIEVLYNAMLSFEYHPVCFKNALIAPIPKPNKFDFASPKAGKDMTSCMDAGLSLVHDIESAWAAKKQASITLLDISGYFNNINHDLLAKCMQKMGYPPQVLGWLRSYLSDRTVSFRINDKVGAAFELQGRGIPQGSPLSPVFSSIFTAPMLATLRARGVQVRAYIDDLCIFKQDDSQEGCIARLLEGTRATLEALLDMGLSAERSKTELIHFAKNAREMTKNLPLVLGDKAEDIVRGGSTNGHQSQMRLGGNENVGE</sequence>
<feature type="compositionally biased region" description="Low complexity" evidence="1">
    <location>
        <begin position="32"/>
        <end position="41"/>
    </location>
</feature>
<dbReference type="InterPro" id="IPR000477">
    <property type="entry name" value="RT_dom"/>
</dbReference>
<keyword evidence="3" id="KW-0548">Nucleotidyltransferase</keyword>
<dbReference type="Gene3D" id="3.60.10.10">
    <property type="entry name" value="Endonuclease/exonuclease/phosphatase"/>
    <property type="match status" value="1"/>
</dbReference>
<dbReference type="InterPro" id="IPR043502">
    <property type="entry name" value="DNA/RNA_pol_sf"/>
</dbReference>
<evidence type="ECO:0000313" key="3">
    <source>
        <dbReference type="EMBL" id="KAB5589882.1"/>
    </source>
</evidence>
<dbReference type="OrthoDB" id="412006at2759"/>
<organism evidence="3 4">
    <name type="scientific">Ceratobasidium theobromae</name>
    <dbReference type="NCBI Taxonomy" id="1582974"/>
    <lineage>
        <taxon>Eukaryota</taxon>
        <taxon>Fungi</taxon>
        <taxon>Dikarya</taxon>
        <taxon>Basidiomycota</taxon>
        <taxon>Agaricomycotina</taxon>
        <taxon>Agaricomycetes</taxon>
        <taxon>Cantharellales</taxon>
        <taxon>Ceratobasidiaceae</taxon>
        <taxon>Ceratobasidium</taxon>
    </lineage>
</organism>
<protein>
    <submittedName>
        <fullName evidence="3">Reverse transcriptase from mobile element jockey protein</fullName>
    </submittedName>
</protein>
<evidence type="ECO:0000313" key="4">
    <source>
        <dbReference type="Proteomes" id="UP000383932"/>
    </source>
</evidence>
<dbReference type="InterPro" id="IPR005135">
    <property type="entry name" value="Endo/exonuclease/phosphatase"/>
</dbReference>
<keyword evidence="3" id="KW-0808">Transferase</keyword>
<dbReference type="Gene3D" id="3.30.70.270">
    <property type="match status" value="1"/>
</dbReference>
<evidence type="ECO:0000256" key="1">
    <source>
        <dbReference type="SAM" id="MobiDB-lite"/>
    </source>
</evidence>
<feature type="region of interest" description="Disordered" evidence="1">
    <location>
        <begin position="446"/>
        <end position="476"/>
    </location>
</feature>
<dbReference type="GO" id="GO:0003964">
    <property type="term" value="F:RNA-directed DNA polymerase activity"/>
    <property type="evidence" value="ECO:0007669"/>
    <property type="project" value="UniProtKB-KW"/>
</dbReference>
<dbReference type="Pfam" id="PF00078">
    <property type="entry name" value="RVT_1"/>
    <property type="match status" value="1"/>
</dbReference>
<dbReference type="InterPro" id="IPR043128">
    <property type="entry name" value="Rev_trsase/Diguanyl_cyclase"/>
</dbReference>
<evidence type="ECO:0000259" key="2">
    <source>
        <dbReference type="PROSITE" id="PS50878"/>
    </source>
</evidence>
<feature type="domain" description="Reverse transcriptase" evidence="2">
    <location>
        <begin position="1251"/>
        <end position="1470"/>
    </location>
</feature>